<evidence type="ECO:0000313" key="4">
    <source>
        <dbReference type="Proteomes" id="UP000078454"/>
    </source>
</evidence>
<feature type="domain" description="NAD-dependent epimerase/dehydratase" evidence="2">
    <location>
        <begin position="4"/>
        <end position="235"/>
    </location>
</feature>
<sequence>MKFLITGAGGFIGQHLCAYFSQLGHEVIALGRISQANELLLNQHAILKVINLDIKLNDQLVHVFNEYKPDVCIHCAGGASVKESFQSPSKDYYDTVESCFSILEAIRQISNSTVFVYLSSAAVYGNPASLPIIESSPIRPISPYGYNKMICEKIVEEYTTIYGIQSLIFRIFSVYGNGLKKQILFDLCNKFTNDENDYVELFGTGKETRDFIHINDLVKCIELFVSNKEIGIFNLASGIHTEIAKLASVIKKEFKSDKEIIFKGNSRLGDPDFWEVDTRLISKGFSPEVSLDEGVASYCKWFMEKGGHGEWGI</sequence>
<comment type="caution">
    <text evidence="3">The sequence shown here is derived from an EMBL/GenBank/DDBJ whole genome shotgun (WGS) entry which is preliminary data.</text>
</comment>
<reference evidence="3 4" key="1">
    <citation type="submission" date="2016-05" db="EMBL/GenBank/DDBJ databases">
        <title>Paenibacillus sp. 1ZS3-15 nov., isolated from the rhizosphere soil.</title>
        <authorList>
            <person name="Zhang X.X."/>
            <person name="Zhang J."/>
        </authorList>
    </citation>
    <scope>NUCLEOTIDE SEQUENCE [LARGE SCALE GENOMIC DNA]</scope>
    <source>
        <strain evidence="3 4">1ZS3-15</strain>
    </source>
</reference>
<keyword evidence="4" id="KW-1185">Reference proteome</keyword>
<accession>A0A198A0G5</accession>
<dbReference type="SUPFAM" id="SSF51735">
    <property type="entry name" value="NAD(P)-binding Rossmann-fold domains"/>
    <property type="match status" value="1"/>
</dbReference>
<dbReference type="EMBL" id="LYPB01000089">
    <property type="protein sequence ID" value="OAS14511.1"/>
    <property type="molecule type" value="Genomic_DNA"/>
</dbReference>
<evidence type="ECO:0000256" key="1">
    <source>
        <dbReference type="ARBA" id="ARBA00007637"/>
    </source>
</evidence>
<comment type="similarity">
    <text evidence="1">Belongs to the NAD(P)-dependent epimerase/dehydratase family.</text>
</comment>
<dbReference type="InterPro" id="IPR001509">
    <property type="entry name" value="Epimerase_deHydtase"/>
</dbReference>
<dbReference type="STRING" id="1850517.A8708_33980"/>
<dbReference type="RefSeq" id="WP_068669489.1">
    <property type="nucleotide sequence ID" value="NZ_LYPB01000089.1"/>
</dbReference>
<evidence type="ECO:0000259" key="2">
    <source>
        <dbReference type="Pfam" id="PF01370"/>
    </source>
</evidence>
<dbReference type="OrthoDB" id="9779041at2"/>
<dbReference type="InterPro" id="IPR036291">
    <property type="entry name" value="NAD(P)-bd_dom_sf"/>
</dbReference>
<dbReference type="Gene3D" id="3.40.50.720">
    <property type="entry name" value="NAD(P)-binding Rossmann-like Domain"/>
    <property type="match status" value="1"/>
</dbReference>
<protein>
    <recommendedName>
        <fullName evidence="2">NAD-dependent epimerase/dehydratase domain-containing protein</fullName>
    </recommendedName>
</protein>
<evidence type="ECO:0000313" key="3">
    <source>
        <dbReference type="EMBL" id="OAS14511.1"/>
    </source>
</evidence>
<gene>
    <name evidence="3" type="ORF">A8708_33980</name>
</gene>
<dbReference type="AlphaFoldDB" id="A0A198A0G5"/>
<organism evidence="3 4">
    <name type="scientific">Paenibacillus oryzisoli</name>
    <dbReference type="NCBI Taxonomy" id="1850517"/>
    <lineage>
        <taxon>Bacteria</taxon>
        <taxon>Bacillati</taxon>
        <taxon>Bacillota</taxon>
        <taxon>Bacilli</taxon>
        <taxon>Bacillales</taxon>
        <taxon>Paenibacillaceae</taxon>
        <taxon>Paenibacillus</taxon>
    </lineage>
</organism>
<dbReference type="Proteomes" id="UP000078454">
    <property type="component" value="Unassembled WGS sequence"/>
</dbReference>
<dbReference type="Pfam" id="PF01370">
    <property type="entry name" value="Epimerase"/>
    <property type="match status" value="1"/>
</dbReference>
<name>A0A198A0G5_9BACL</name>
<dbReference type="PANTHER" id="PTHR43000">
    <property type="entry name" value="DTDP-D-GLUCOSE 4,6-DEHYDRATASE-RELATED"/>
    <property type="match status" value="1"/>
</dbReference>
<proteinExistence type="inferred from homology"/>